<feature type="domain" description="Nuclease associated modular" evidence="2">
    <location>
        <begin position="90"/>
        <end position="106"/>
    </location>
</feature>
<name>A0A5P8D5X9_9CAUD</name>
<dbReference type="Pfam" id="PF07460">
    <property type="entry name" value="NUMOD3"/>
    <property type="match status" value="1"/>
</dbReference>
<accession>A0A5P8D5X9</accession>
<dbReference type="SMART" id="SM00496">
    <property type="entry name" value="IENR2"/>
    <property type="match status" value="3"/>
</dbReference>
<dbReference type="GO" id="GO:0003677">
    <property type="term" value="F:DNA binding"/>
    <property type="evidence" value="ECO:0007669"/>
    <property type="project" value="InterPro"/>
</dbReference>
<feature type="compositionally biased region" description="Basic residues" evidence="1">
    <location>
        <begin position="135"/>
        <end position="145"/>
    </location>
</feature>
<evidence type="ECO:0000256" key="1">
    <source>
        <dbReference type="SAM" id="MobiDB-lite"/>
    </source>
</evidence>
<sequence length="156" mass="18050">MDYKRIYDELISSAIINNGRPISMEKKGRDAFLDRHHIIPKCIGGSDNRSNLVYLTPRQHLLAHHLLIKIYDSSGLRFAYHLMSKGRLRRGVKLSQDTKDKISQSKLGKPRSEETKRKIRESLIGRKASEEAKEKMRKPRKKTLNKLKSVDKVSVQ</sequence>
<feature type="domain" description="Nuclease associated modular" evidence="2">
    <location>
        <begin position="124"/>
        <end position="140"/>
    </location>
</feature>
<protein>
    <recommendedName>
        <fullName evidence="2">Nuclease associated modular domain-containing protein</fullName>
    </recommendedName>
</protein>
<dbReference type="EMBL" id="MN270891">
    <property type="protein sequence ID" value="QFP93822.1"/>
    <property type="molecule type" value="Genomic_DNA"/>
</dbReference>
<keyword evidence="4" id="KW-1185">Reference proteome</keyword>
<proteinExistence type="predicted"/>
<feature type="region of interest" description="Disordered" evidence="1">
    <location>
        <begin position="90"/>
        <end position="156"/>
    </location>
</feature>
<evidence type="ECO:0000313" key="4">
    <source>
        <dbReference type="Proteomes" id="UP000326781"/>
    </source>
</evidence>
<evidence type="ECO:0000259" key="2">
    <source>
        <dbReference type="SMART" id="SM00496"/>
    </source>
</evidence>
<feature type="compositionally biased region" description="Basic and acidic residues" evidence="1">
    <location>
        <begin position="110"/>
        <end position="134"/>
    </location>
</feature>
<evidence type="ECO:0000313" key="3">
    <source>
        <dbReference type="EMBL" id="QFP93822.1"/>
    </source>
</evidence>
<dbReference type="CDD" id="cd00085">
    <property type="entry name" value="HNHc"/>
    <property type="match status" value="1"/>
</dbReference>
<organism evidence="3 4">
    <name type="scientific">Pectobacterium phage Wc4</name>
    <dbReference type="NCBI Taxonomy" id="2652428"/>
    <lineage>
        <taxon>Viruses</taxon>
        <taxon>Duplodnaviria</taxon>
        <taxon>Heunggongvirae</taxon>
        <taxon>Uroviricota</taxon>
        <taxon>Caudoviricetes</taxon>
        <taxon>Andersonviridae</taxon>
        <taxon>Andersonviridae incertae sedis</taxon>
        <taxon>Arnovirus</taxon>
        <taxon>Arnovirus Wc4</taxon>
    </lineage>
</organism>
<dbReference type="InterPro" id="IPR003611">
    <property type="entry name" value="NUMOD3"/>
</dbReference>
<reference evidence="3 4" key="1">
    <citation type="submission" date="2019-08" db="EMBL/GenBank/DDBJ databases">
        <title>Six bacteriophages against potato bacterial diseases.</title>
        <authorList>
            <person name="Zhang X."/>
            <person name="Kering K."/>
        </authorList>
    </citation>
    <scope>NUCLEOTIDE SEQUENCE [LARGE SCALE GENOMIC DNA]</scope>
</reference>
<dbReference type="Proteomes" id="UP000326781">
    <property type="component" value="Segment"/>
</dbReference>
<dbReference type="InterPro" id="IPR003615">
    <property type="entry name" value="HNH_nuc"/>
</dbReference>
<feature type="domain" description="Nuclease associated modular" evidence="2">
    <location>
        <begin position="107"/>
        <end position="123"/>
    </location>
</feature>